<keyword evidence="1" id="KW-1133">Transmembrane helix</keyword>
<dbReference type="KEGG" id="atw:C0099_12510"/>
<feature type="domain" description="GGDEF" evidence="2">
    <location>
        <begin position="124"/>
        <end position="255"/>
    </location>
</feature>
<dbReference type="SMART" id="SM00267">
    <property type="entry name" value="GGDEF"/>
    <property type="match status" value="1"/>
</dbReference>
<dbReference type="InterPro" id="IPR000160">
    <property type="entry name" value="GGDEF_dom"/>
</dbReference>
<gene>
    <name evidence="3" type="ORF">C0099_12510</name>
</gene>
<dbReference type="CDD" id="cd01949">
    <property type="entry name" value="GGDEF"/>
    <property type="match status" value="1"/>
</dbReference>
<dbReference type="Gene3D" id="3.30.70.270">
    <property type="match status" value="1"/>
</dbReference>
<evidence type="ECO:0000259" key="2">
    <source>
        <dbReference type="PROSITE" id="PS50887"/>
    </source>
</evidence>
<dbReference type="OrthoDB" id="9813903at2"/>
<dbReference type="EMBL" id="CP025682">
    <property type="protein sequence ID" value="AUN95677.1"/>
    <property type="molecule type" value="Genomic_DNA"/>
</dbReference>
<keyword evidence="1" id="KW-0472">Membrane</keyword>
<dbReference type="InterPro" id="IPR029787">
    <property type="entry name" value="Nucleotide_cyclase"/>
</dbReference>
<evidence type="ECO:0000313" key="3">
    <source>
        <dbReference type="EMBL" id="AUN95677.1"/>
    </source>
</evidence>
<dbReference type="Pfam" id="PF00990">
    <property type="entry name" value="GGDEF"/>
    <property type="match status" value="1"/>
</dbReference>
<name>A0A2I6S8V3_9RHOO</name>
<evidence type="ECO:0000256" key="1">
    <source>
        <dbReference type="SAM" id="Phobius"/>
    </source>
</evidence>
<keyword evidence="4" id="KW-1185">Reference proteome</keyword>
<dbReference type="RefSeq" id="WP_102247723.1">
    <property type="nucleotide sequence ID" value="NZ_CP025682.1"/>
</dbReference>
<organism evidence="3 4">
    <name type="scientific">Pseudazoarcus pumilus</name>
    <dbReference type="NCBI Taxonomy" id="2067960"/>
    <lineage>
        <taxon>Bacteria</taxon>
        <taxon>Pseudomonadati</taxon>
        <taxon>Pseudomonadota</taxon>
        <taxon>Betaproteobacteria</taxon>
        <taxon>Rhodocyclales</taxon>
        <taxon>Zoogloeaceae</taxon>
        <taxon>Pseudazoarcus</taxon>
    </lineage>
</organism>
<feature type="transmembrane region" description="Helical" evidence="1">
    <location>
        <begin position="16"/>
        <end position="34"/>
    </location>
</feature>
<proteinExistence type="predicted"/>
<dbReference type="PROSITE" id="PS50887">
    <property type="entry name" value="GGDEF"/>
    <property type="match status" value="1"/>
</dbReference>
<dbReference type="InterPro" id="IPR043128">
    <property type="entry name" value="Rev_trsase/Diguanyl_cyclase"/>
</dbReference>
<dbReference type="PANTHER" id="PTHR46663:SF2">
    <property type="entry name" value="GGDEF DOMAIN-CONTAINING PROTEIN"/>
    <property type="match status" value="1"/>
</dbReference>
<protein>
    <recommendedName>
        <fullName evidence="2">GGDEF domain-containing protein</fullName>
    </recommendedName>
</protein>
<reference evidence="3 4" key="1">
    <citation type="submission" date="2018-01" db="EMBL/GenBank/DDBJ databases">
        <authorList>
            <person name="Fu G.-Y."/>
        </authorList>
    </citation>
    <scope>NUCLEOTIDE SEQUENCE [LARGE SCALE GENOMIC DNA]</scope>
    <source>
        <strain evidence="3 4">SY39</strain>
    </source>
</reference>
<accession>A0A2I6S8V3</accession>
<dbReference type="PANTHER" id="PTHR46663">
    <property type="entry name" value="DIGUANYLATE CYCLASE DGCT-RELATED"/>
    <property type="match status" value="1"/>
</dbReference>
<dbReference type="NCBIfam" id="TIGR00254">
    <property type="entry name" value="GGDEF"/>
    <property type="match status" value="1"/>
</dbReference>
<evidence type="ECO:0000313" key="4">
    <source>
        <dbReference type="Proteomes" id="UP000242205"/>
    </source>
</evidence>
<dbReference type="Proteomes" id="UP000242205">
    <property type="component" value="Chromosome"/>
</dbReference>
<keyword evidence="1" id="KW-0812">Transmembrane</keyword>
<dbReference type="AlphaFoldDB" id="A0A2I6S8V3"/>
<sequence>MRLSIPSEVESVPPEFLYLALTLILGLAIGFYAGQVSTRRSRSARTADAVVPARASATQTEAGDLARKLAERTREAESLRARLSANERQVRERALTDPLTGVGNGMLLSDRIEHAITRGRRHNARLGIIVLDLEAFGAINEGIGRPAGDRLLVEVARKLREAVRAEDTVAHVHGDRFAIALEGVFEREDLERAREAVQRVFAEPFTLDDKEIELKARIGSALFPSDGENAETLLRAAEQQLSIGRKRKRAATQSS</sequence>
<dbReference type="InterPro" id="IPR052163">
    <property type="entry name" value="DGC-Regulatory_Protein"/>
</dbReference>
<dbReference type="SUPFAM" id="SSF55073">
    <property type="entry name" value="Nucleotide cyclase"/>
    <property type="match status" value="1"/>
</dbReference>